<dbReference type="STRING" id="135651.G0N8S1"/>
<organism evidence="3">
    <name type="scientific">Caenorhabditis brenneri</name>
    <name type="common">Nematode worm</name>
    <dbReference type="NCBI Taxonomy" id="135651"/>
    <lineage>
        <taxon>Eukaryota</taxon>
        <taxon>Metazoa</taxon>
        <taxon>Ecdysozoa</taxon>
        <taxon>Nematoda</taxon>
        <taxon>Chromadorea</taxon>
        <taxon>Rhabditida</taxon>
        <taxon>Rhabditina</taxon>
        <taxon>Rhabditomorpha</taxon>
        <taxon>Rhabditoidea</taxon>
        <taxon>Rhabditidae</taxon>
        <taxon>Peloderinae</taxon>
        <taxon>Caenorhabditis</taxon>
    </lineage>
</organism>
<feature type="transmembrane region" description="Helical" evidence="1">
    <location>
        <begin position="140"/>
        <end position="166"/>
    </location>
</feature>
<dbReference type="eggNOG" id="ENOG502TFIU">
    <property type="taxonomic scope" value="Eukaryota"/>
</dbReference>
<dbReference type="Pfam" id="PF10319">
    <property type="entry name" value="7TM_GPCR_Srj"/>
    <property type="match status" value="1"/>
</dbReference>
<feature type="transmembrane region" description="Helical" evidence="1">
    <location>
        <begin position="55"/>
        <end position="81"/>
    </location>
</feature>
<evidence type="ECO:0000256" key="1">
    <source>
        <dbReference type="SAM" id="Phobius"/>
    </source>
</evidence>
<dbReference type="OMA" id="ITPTIAC"/>
<dbReference type="PANTHER" id="PTHR45907">
    <property type="entry name" value="SERPENTINE RECEPTOR, CLASS J"/>
    <property type="match status" value="1"/>
</dbReference>
<evidence type="ECO:0000313" key="2">
    <source>
        <dbReference type="EMBL" id="EGT55197.1"/>
    </source>
</evidence>
<keyword evidence="1" id="KW-1133">Transmembrane helix</keyword>
<keyword evidence="3" id="KW-1185">Reference proteome</keyword>
<accession>G0N8S1</accession>
<dbReference type="InterPro" id="IPR019423">
    <property type="entry name" value="7TM_GPCR_serpentine_rcpt_Srj"/>
</dbReference>
<dbReference type="Proteomes" id="UP000008068">
    <property type="component" value="Unassembled WGS sequence"/>
</dbReference>
<gene>
    <name evidence="2" type="ORF">CAEBREN_26272</name>
</gene>
<feature type="transmembrane region" description="Helical" evidence="1">
    <location>
        <begin position="307"/>
        <end position="331"/>
    </location>
</feature>
<proteinExistence type="predicted"/>
<dbReference type="HOGENOM" id="CLU_036335_0_0_1"/>
<name>G0N8S1_CAEBE</name>
<keyword evidence="1" id="KW-0472">Membrane</keyword>
<sequence length="363" mass="42763">MRIITKKNSFGDSFPHSTHSPFVPKFFAFCSFLINPLFIFLILKDTKLNLGNYKYLLFYFSIFNMSCSMCDILVPICIFNYRYAFTIFVTEGYFETPSDFGRYILSFRCSYITGTYAILHSHFLYRYMILVCDNYLDRYFFPFGLLCSIFYCLLHMAFWTLVAGFLSSRNLENRLQYVRDPFEKYFGQDPFEINVIIAQYSEASEDFIQDTWIGIVLLSVVSFASLSLICFLGYLIVRELKKQTLFMSATTKRQQTQLIKALVIQTITPTIACFSPCFFFLVSAYVWNRWRTVNNYEIFEKRLLFRWLQHVSAIVMSIFPFFDPLSTLLVLPSLRRQLKCLFKCNHTDTPVQSRVRGTETVCF</sequence>
<feature type="transmembrane region" description="Helical" evidence="1">
    <location>
        <begin position="22"/>
        <end position="43"/>
    </location>
</feature>
<dbReference type="Gene3D" id="1.20.1070.10">
    <property type="entry name" value="Rhodopsin 7-helix transmembrane proteins"/>
    <property type="match status" value="1"/>
</dbReference>
<keyword evidence="1" id="KW-0812">Transmembrane</keyword>
<protein>
    <submittedName>
        <fullName evidence="2">Uncharacterized protein</fullName>
    </submittedName>
</protein>
<feature type="transmembrane region" description="Helical" evidence="1">
    <location>
        <begin position="101"/>
        <end position="119"/>
    </location>
</feature>
<feature type="transmembrane region" description="Helical" evidence="1">
    <location>
        <begin position="258"/>
        <end position="287"/>
    </location>
</feature>
<dbReference type="AlphaFoldDB" id="G0N8S1"/>
<dbReference type="PANTHER" id="PTHR45907:SF19">
    <property type="entry name" value="SERPENTINE RECEPTOR, CLASS J"/>
    <property type="match status" value="1"/>
</dbReference>
<dbReference type="SUPFAM" id="SSF81321">
    <property type="entry name" value="Family A G protein-coupled receptor-like"/>
    <property type="match status" value="1"/>
</dbReference>
<feature type="transmembrane region" description="Helical" evidence="1">
    <location>
        <begin position="212"/>
        <end position="237"/>
    </location>
</feature>
<reference evidence="3" key="1">
    <citation type="submission" date="2011-07" db="EMBL/GenBank/DDBJ databases">
        <authorList>
            <consortium name="Caenorhabditis brenneri Sequencing and Analysis Consortium"/>
            <person name="Wilson R.K."/>
        </authorList>
    </citation>
    <scope>NUCLEOTIDE SEQUENCE [LARGE SCALE GENOMIC DNA]</scope>
    <source>
        <strain evidence="3">PB2801</strain>
    </source>
</reference>
<dbReference type="OrthoDB" id="5850447at2759"/>
<dbReference type="EMBL" id="GL379850">
    <property type="protein sequence ID" value="EGT55197.1"/>
    <property type="molecule type" value="Genomic_DNA"/>
</dbReference>
<evidence type="ECO:0000313" key="3">
    <source>
        <dbReference type="Proteomes" id="UP000008068"/>
    </source>
</evidence>
<dbReference type="InParanoid" id="G0N8S1"/>